<dbReference type="EMBL" id="JBHFFA010000006">
    <property type="protein sequence ID" value="KAL2622580.1"/>
    <property type="molecule type" value="Genomic_DNA"/>
</dbReference>
<evidence type="ECO:0000313" key="3">
    <source>
        <dbReference type="Proteomes" id="UP001605036"/>
    </source>
</evidence>
<evidence type="ECO:0000256" key="1">
    <source>
        <dbReference type="SAM" id="MobiDB-lite"/>
    </source>
</evidence>
<organism evidence="2 3">
    <name type="scientific">Riccia fluitans</name>
    <dbReference type="NCBI Taxonomy" id="41844"/>
    <lineage>
        <taxon>Eukaryota</taxon>
        <taxon>Viridiplantae</taxon>
        <taxon>Streptophyta</taxon>
        <taxon>Embryophyta</taxon>
        <taxon>Marchantiophyta</taxon>
        <taxon>Marchantiopsida</taxon>
        <taxon>Marchantiidae</taxon>
        <taxon>Marchantiales</taxon>
        <taxon>Ricciaceae</taxon>
        <taxon>Riccia</taxon>
    </lineage>
</organism>
<accession>A0ABD1Y7M4</accession>
<feature type="region of interest" description="Disordered" evidence="1">
    <location>
        <begin position="22"/>
        <end position="64"/>
    </location>
</feature>
<reference evidence="2 3" key="1">
    <citation type="submission" date="2024-09" db="EMBL/GenBank/DDBJ databases">
        <title>Chromosome-scale assembly of Riccia fluitans.</title>
        <authorList>
            <person name="Paukszto L."/>
            <person name="Sawicki J."/>
            <person name="Karawczyk K."/>
            <person name="Piernik-Szablinska J."/>
            <person name="Szczecinska M."/>
            <person name="Mazdziarz M."/>
        </authorList>
    </citation>
    <scope>NUCLEOTIDE SEQUENCE [LARGE SCALE GENOMIC DNA]</scope>
    <source>
        <strain evidence="2">Rf_01</strain>
        <tissue evidence="2">Aerial parts of the thallus</tissue>
    </source>
</reference>
<dbReference type="AlphaFoldDB" id="A0ABD1Y7M4"/>
<keyword evidence="3" id="KW-1185">Reference proteome</keyword>
<protein>
    <submittedName>
        <fullName evidence="2">Uncharacterized protein</fullName>
    </submittedName>
</protein>
<sequence>MWYEANQVLSNSVEIGIGATMVGSRHTGQNRPKGQHNEKRTSGSELDPIGARQSAADPPTERYVASGQNKAKLIRWDRHAVWAHYSSVARASSEIAGLPRVPLNSGGNSLLSLLRSWAVCPWDIPRYGTQALPLDLSGSVFLGPAPELGRIVPPAAVSRCALSSSDHRLEPSSIVEELRPLDLRSTNGRR</sequence>
<gene>
    <name evidence="2" type="ORF">R1flu_002785</name>
</gene>
<comment type="caution">
    <text evidence="2">The sequence shown here is derived from an EMBL/GenBank/DDBJ whole genome shotgun (WGS) entry which is preliminary data.</text>
</comment>
<name>A0ABD1Y7M4_9MARC</name>
<dbReference type="Proteomes" id="UP001605036">
    <property type="component" value="Unassembled WGS sequence"/>
</dbReference>
<proteinExistence type="predicted"/>
<evidence type="ECO:0000313" key="2">
    <source>
        <dbReference type="EMBL" id="KAL2622580.1"/>
    </source>
</evidence>